<sequence length="112" mass="12419">MVIVDELPFKFVEKEGFRNLMKVAQPHFKILSRTTVTQKYLDHTTSQQTHIFLKFVSEYVKSLSKDKGSQHSSSLSSSSFENSSSLLSSSGSSVQLIGSLGTFMGALMKHKA</sequence>
<evidence type="ECO:0000313" key="7">
    <source>
        <dbReference type="EMBL" id="KAG5600857.1"/>
    </source>
</evidence>
<accession>A0A9J5YKI1</accession>
<evidence type="ECO:0000256" key="5">
    <source>
        <dbReference type="ARBA" id="ARBA00023242"/>
    </source>
</evidence>
<dbReference type="Proteomes" id="UP000824120">
    <property type="component" value="Chromosome 6"/>
</dbReference>
<keyword evidence="2" id="KW-0479">Metal-binding</keyword>
<comment type="subcellular location">
    <subcellularLocation>
        <location evidence="1">Nucleus</location>
    </subcellularLocation>
</comment>
<keyword evidence="5" id="KW-0539">Nucleus</keyword>
<dbReference type="OrthoDB" id="998084at2759"/>
<protein>
    <submittedName>
        <fullName evidence="7">Uncharacterized protein</fullName>
    </submittedName>
</protein>
<dbReference type="AlphaFoldDB" id="A0A9J5YKI1"/>
<keyword evidence="3" id="KW-0863">Zinc-finger</keyword>
<feature type="region of interest" description="Disordered" evidence="6">
    <location>
        <begin position="66"/>
        <end position="92"/>
    </location>
</feature>
<gene>
    <name evidence="7" type="ORF">H5410_032227</name>
</gene>
<evidence type="ECO:0000256" key="1">
    <source>
        <dbReference type="ARBA" id="ARBA00004123"/>
    </source>
</evidence>
<evidence type="ECO:0000313" key="8">
    <source>
        <dbReference type="Proteomes" id="UP000824120"/>
    </source>
</evidence>
<dbReference type="InterPro" id="IPR052035">
    <property type="entry name" value="ZnF_BED_domain_contain"/>
</dbReference>
<reference evidence="7 8" key="1">
    <citation type="submission" date="2020-09" db="EMBL/GenBank/DDBJ databases">
        <title>De no assembly of potato wild relative species, Solanum commersonii.</title>
        <authorList>
            <person name="Cho K."/>
        </authorList>
    </citation>
    <scope>NUCLEOTIDE SEQUENCE [LARGE SCALE GENOMIC DNA]</scope>
    <source>
        <strain evidence="7">LZ3.2</strain>
        <tissue evidence="7">Leaf</tissue>
    </source>
</reference>
<keyword evidence="8" id="KW-1185">Reference proteome</keyword>
<name>A0A9J5YKI1_SOLCO</name>
<evidence type="ECO:0000256" key="3">
    <source>
        <dbReference type="ARBA" id="ARBA00022771"/>
    </source>
</evidence>
<feature type="compositionally biased region" description="Low complexity" evidence="6">
    <location>
        <begin position="70"/>
        <end position="92"/>
    </location>
</feature>
<evidence type="ECO:0000256" key="2">
    <source>
        <dbReference type="ARBA" id="ARBA00022723"/>
    </source>
</evidence>
<keyword evidence="4" id="KW-0862">Zinc</keyword>
<dbReference type="EMBL" id="JACXVP010000006">
    <property type="protein sequence ID" value="KAG5600857.1"/>
    <property type="molecule type" value="Genomic_DNA"/>
</dbReference>
<evidence type="ECO:0000256" key="6">
    <source>
        <dbReference type="SAM" id="MobiDB-lite"/>
    </source>
</evidence>
<dbReference type="SUPFAM" id="SSF140996">
    <property type="entry name" value="Hermes dimerisation domain"/>
    <property type="match status" value="1"/>
</dbReference>
<organism evidence="7 8">
    <name type="scientific">Solanum commersonii</name>
    <name type="common">Commerson's wild potato</name>
    <name type="synonym">Commerson's nightshade</name>
    <dbReference type="NCBI Taxonomy" id="4109"/>
    <lineage>
        <taxon>Eukaryota</taxon>
        <taxon>Viridiplantae</taxon>
        <taxon>Streptophyta</taxon>
        <taxon>Embryophyta</taxon>
        <taxon>Tracheophyta</taxon>
        <taxon>Spermatophyta</taxon>
        <taxon>Magnoliopsida</taxon>
        <taxon>eudicotyledons</taxon>
        <taxon>Gunneridae</taxon>
        <taxon>Pentapetalae</taxon>
        <taxon>asterids</taxon>
        <taxon>lamiids</taxon>
        <taxon>Solanales</taxon>
        <taxon>Solanaceae</taxon>
        <taxon>Solanoideae</taxon>
        <taxon>Solaneae</taxon>
        <taxon>Solanum</taxon>
    </lineage>
</organism>
<dbReference type="GO" id="GO:0008270">
    <property type="term" value="F:zinc ion binding"/>
    <property type="evidence" value="ECO:0007669"/>
    <property type="project" value="UniProtKB-KW"/>
</dbReference>
<dbReference type="GO" id="GO:0005634">
    <property type="term" value="C:nucleus"/>
    <property type="evidence" value="ECO:0007669"/>
    <property type="project" value="UniProtKB-SubCell"/>
</dbReference>
<proteinExistence type="predicted"/>
<dbReference type="PANTHER" id="PTHR46481:SF10">
    <property type="entry name" value="ZINC FINGER BED DOMAIN-CONTAINING PROTEIN 39"/>
    <property type="match status" value="1"/>
</dbReference>
<dbReference type="PANTHER" id="PTHR46481">
    <property type="entry name" value="ZINC FINGER BED DOMAIN-CONTAINING PROTEIN 4"/>
    <property type="match status" value="1"/>
</dbReference>
<comment type="caution">
    <text evidence="7">The sequence shown here is derived from an EMBL/GenBank/DDBJ whole genome shotgun (WGS) entry which is preliminary data.</text>
</comment>
<evidence type="ECO:0000256" key="4">
    <source>
        <dbReference type="ARBA" id="ARBA00022833"/>
    </source>
</evidence>